<protein>
    <submittedName>
        <fullName evidence="1">Uncharacterized protein</fullName>
    </submittedName>
</protein>
<reference evidence="1 2" key="1">
    <citation type="submission" date="2019-03" db="EMBL/GenBank/DDBJ databases">
        <authorList>
            <person name="Kim M.K.M."/>
        </authorList>
    </citation>
    <scope>NUCLEOTIDE SEQUENCE [LARGE SCALE GENOMIC DNA]</scope>
    <source>
        <strain evidence="1 2">17J68-15</strain>
    </source>
</reference>
<dbReference type="AlphaFoldDB" id="A0A4R4DXU4"/>
<organism evidence="1 2">
    <name type="scientific">Flaviaesturariibacter aridisoli</name>
    <dbReference type="NCBI Taxonomy" id="2545761"/>
    <lineage>
        <taxon>Bacteria</taxon>
        <taxon>Pseudomonadati</taxon>
        <taxon>Bacteroidota</taxon>
        <taxon>Chitinophagia</taxon>
        <taxon>Chitinophagales</taxon>
        <taxon>Chitinophagaceae</taxon>
        <taxon>Flaviaestuariibacter</taxon>
    </lineage>
</organism>
<dbReference type="EMBL" id="SKFH01000029">
    <property type="protein sequence ID" value="TCZ68259.1"/>
    <property type="molecule type" value="Genomic_DNA"/>
</dbReference>
<evidence type="ECO:0000313" key="2">
    <source>
        <dbReference type="Proteomes" id="UP000295164"/>
    </source>
</evidence>
<dbReference type="RefSeq" id="WP_131852997.1">
    <property type="nucleotide sequence ID" value="NZ_SKFH01000029.1"/>
</dbReference>
<proteinExistence type="predicted"/>
<comment type="caution">
    <text evidence="1">The sequence shown here is derived from an EMBL/GenBank/DDBJ whole genome shotgun (WGS) entry which is preliminary data.</text>
</comment>
<accession>A0A4R4DXU4</accession>
<gene>
    <name evidence="1" type="ORF">E0486_14385</name>
</gene>
<keyword evidence="2" id="KW-1185">Reference proteome</keyword>
<dbReference type="OrthoDB" id="1448901at2"/>
<evidence type="ECO:0000313" key="1">
    <source>
        <dbReference type="EMBL" id="TCZ68259.1"/>
    </source>
</evidence>
<dbReference type="Proteomes" id="UP000295164">
    <property type="component" value="Unassembled WGS sequence"/>
</dbReference>
<sequence length="202" mass="22900">MARIQSQTILFRKPVEVLEVWRSTRLYRKNEVPLSERRGEVEWTPFESPFGTAAPGGLVIGTEVSAAIDPQTTRLLLLVSDHPSTNQRTFYPAGFEAHTGARSFKLDVFRADLPDEWTVLLIPPTYVKPKRTAFSLCKLRPGEPVEIRLNGKADGHHERMYLEWSYLFRRSAPFTQATVAAGPFAVDPGGDHRVVDLRKLLW</sequence>
<name>A0A4R4DXU4_9BACT</name>